<feature type="region of interest" description="Disordered" evidence="4">
    <location>
        <begin position="71"/>
        <end position="102"/>
    </location>
</feature>
<keyword evidence="1" id="KW-0304">Gas vesicle</keyword>
<dbReference type="InterPro" id="IPR018493">
    <property type="entry name" value="GvpA-like_CS"/>
</dbReference>
<dbReference type="RefSeq" id="WP_246971322.1">
    <property type="nucleotide sequence ID" value="NZ_CP095397.1"/>
</dbReference>
<feature type="compositionally biased region" description="Basic and acidic residues" evidence="4">
    <location>
        <begin position="78"/>
        <end position="102"/>
    </location>
</feature>
<dbReference type="InterPro" id="IPR000638">
    <property type="entry name" value="Gas-vesicle_GvpA-like"/>
</dbReference>
<proteinExistence type="inferred from homology"/>
<dbReference type="GeneID" id="71852312"/>
<dbReference type="AlphaFoldDB" id="A0ABD5NU73"/>
<gene>
    <name evidence="5" type="primary">gvpM</name>
    <name evidence="5" type="ORF">ACFOZ7_00530</name>
</gene>
<accession>A0ABD5NU73</accession>
<dbReference type="PANTHER" id="PTHR35344">
    <property type="entry name" value="GAS VESICLE STRUCTURAL PROTEIN 2-RELATED"/>
    <property type="match status" value="1"/>
</dbReference>
<dbReference type="PANTHER" id="PTHR35344:SF4">
    <property type="entry name" value="GAS VESICLE PROTEIN A1"/>
    <property type="match status" value="1"/>
</dbReference>
<evidence type="ECO:0000256" key="2">
    <source>
        <dbReference type="ARBA" id="ARBA00035108"/>
    </source>
</evidence>
<sequence length="102" mass="11547">MEPSRSDDALVDVLDVLLRDGVVLRADVVVSVAEIPLVGIKLTAVVAGMETMTEYGLFEEWDTNRRAAAVARRQYGNRRRDREIDGERGRRTEEETGSRRTR</sequence>
<dbReference type="InterPro" id="IPR050530">
    <property type="entry name" value="GvpA"/>
</dbReference>
<comment type="similarity">
    <text evidence="3">Belongs to the gas vesicle GvpA family.</text>
</comment>
<evidence type="ECO:0000313" key="5">
    <source>
        <dbReference type="EMBL" id="MFC4245500.1"/>
    </source>
</evidence>
<name>A0ABD5NU73_9EURY</name>
<comment type="subcellular location">
    <subcellularLocation>
        <location evidence="2">Gas vesicle</location>
    </subcellularLocation>
</comment>
<evidence type="ECO:0000256" key="3">
    <source>
        <dbReference type="ARBA" id="ARBA00035646"/>
    </source>
</evidence>
<comment type="caution">
    <text evidence="5">The sequence shown here is derived from an EMBL/GenBank/DDBJ whole genome shotgun (WGS) entry which is preliminary data.</text>
</comment>
<dbReference type="Pfam" id="PF00741">
    <property type="entry name" value="Gas_vesicle"/>
    <property type="match status" value="1"/>
</dbReference>
<dbReference type="Proteomes" id="UP001595821">
    <property type="component" value="Unassembled WGS sequence"/>
</dbReference>
<dbReference type="PROSITE" id="PS00234">
    <property type="entry name" value="GAS_VESICLE_A_1"/>
    <property type="match status" value="1"/>
</dbReference>
<reference evidence="5 6" key="1">
    <citation type="journal article" date="2014" name="Int. J. Syst. Evol. Microbiol.">
        <title>Complete genome sequence of Corynebacterium casei LMG S-19264T (=DSM 44701T), isolated from a smear-ripened cheese.</title>
        <authorList>
            <consortium name="US DOE Joint Genome Institute (JGI-PGF)"/>
            <person name="Walter F."/>
            <person name="Albersmeier A."/>
            <person name="Kalinowski J."/>
            <person name="Ruckert C."/>
        </authorList>
    </citation>
    <scope>NUCLEOTIDE SEQUENCE [LARGE SCALE GENOMIC DNA]</scope>
    <source>
        <strain evidence="5 6">IBRC-M 10912</strain>
    </source>
</reference>
<evidence type="ECO:0000313" key="6">
    <source>
        <dbReference type="Proteomes" id="UP001595821"/>
    </source>
</evidence>
<evidence type="ECO:0000256" key="4">
    <source>
        <dbReference type="SAM" id="MobiDB-lite"/>
    </source>
</evidence>
<dbReference type="NCBIfam" id="NF046091">
    <property type="entry name" value="halo_gas_GvpM"/>
    <property type="match status" value="1"/>
</dbReference>
<organism evidence="5 6">
    <name type="scientific">Natribaculum luteum</name>
    <dbReference type="NCBI Taxonomy" id="1586232"/>
    <lineage>
        <taxon>Archaea</taxon>
        <taxon>Methanobacteriati</taxon>
        <taxon>Methanobacteriota</taxon>
        <taxon>Stenosarchaea group</taxon>
        <taxon>Halobacteria</taxon>
        <taxon>Halobacteriales</taxon>
        <taxon>Natrialbaceae</taxon>
        <taxon>Natribaculum</taxon>
    </lineage>
</organism>
<protein>
    <submittedName>
        <fullName evidence="5">Gas vesicle protein GvpM</fullName>
    </submittedName>
</protein>
<evidence type="ECO:0000256" key="1">
    <source>
        <dbReference type="ARBA" id="ARBA00022987"/>
    </source>
</evidence>
<dbReference type="GO" id="GO:0031411">
    <property type="term" value="C:gas vesicle"/>
    <property type="evidence" value="ECO:0007669"/>
    <property type="project" value="UniProtKB-SubCell"/>
</dbReference>
<dbReference type="EMBL" id="JBHSDJ010000002">
    <property type="protein sequence ID" value="MFC4245500.1"/>
    <property type="molecule type" value="Genomic_DNA"/>
</dbReference>